<evidence type="ECO:0000313" key="3">
    <source>
        <dbReference type="Proteomes" id="UP001230289"/>
    </source>
</evidence>
<gene>
    <name evidence="2" type="ORF">RBR11_10340</name>
</gene>
<sequence length="302" mass="32375">MDALRISATANGQNYLPEYVADAAGLFEKAGLTVVARAKDPWTGVLDDLVSGEADLALGGIWVPGMLYGAEPRLTVVCQLNHQFPMAIVLREDIPAFDLAQLRGMTILAPGAGGSAPYAFTAGLIREQGIDPRDVTFIRDLSTRMLLDMYRAGTGDGIILDLTSAAQLQAAGGGTIVFRHLEAGGIMPNSVYYCLADRVDELADRISRFSACIAEAMTRMSADDPVVRAVLAERWPDADQELLRSVQAELAASQVWASAAFDPAAVGRWMGILADEKMVPTAPAFEDLVDTRFTRDLVAARA</sequence>
<keyword evidence="3" id="KW-1185">Reference proteome</keyword>
<dbReference type="InterPro" id="IPR015168">
    <property type="entry name" value="SsuA/THI5"/>
</dbReference>
<dbReference type="Pfam" id="PF09084">
    <property type="entry name" value="NMT1"/>
    <property type="match status" value="1"/>
</dbReference>
<accession>A0ABU0XGQ7</accession>
<dbReference type="Proteomes" id="UP001230289">
    <property type="component" value="Unassembled WGS sequence"/>
</dbReference>
<reference evidence="2 3" key="1">
    <citation type="submission" date="2023-08" db="EMBL/GenBank/DDBJ databases">
        <title>Microbacterium sp. nov., isolated from a waste landfill.</title>
        <authorList>
            <person name="Wen W."/>
        </authorList>
    </citation>
    <scope>NUCLEOTIDE SEQUENCE [LARGE SCALE GENOMIC DNA]</scope>
    <source>
        <strain evidence="2 3">ASV81</strain>
    </source>
</reference>
<dbReference type="EMBL" id="JAVFCB010000005">
    <property type="protein sequence ID" value="MDQ4214313.1"/>
    <property type="molecule type" value="Genomic_DNA"/>
</dbReference>
<proteinExistence type="predicted"/>
<dbReference type="Gene3D" id="3.40.190.10">
    <property type="entry name" value="Periplasmic binding protein-like II"/>
    <property type="match status" value="2"/>
</dbReference>
<evidence type="ECO:0000313" key="2">
    <source>
        <dbReference type="EMBL" id="MDQ4214313.1"/>
    </source>
</evidence>
<organism evidence="2 3">
    <name type="scientific">Microbacterium capsulatum</name>
    <dbReference type="NCBI Taxonomy" id="3041921"/>
    <lineage>
        <taxon>Bacteria</taxon>
        <taxon>Bacillati</taxon>
        <taxon>Actinomycetota</taxon>
        <taxon>Actinomycetes</taxon>
        <taxon>Micrococcales</taxon>
        <taxon>Microbacteriaceae</taxon>
        <taxon>Microbacterium</taxon>
    </lineage>
</organism>
<dbReference type="PANTHER" id="PTHR30024">
    <property type="entry name" value="ALIPHATIC SULFONATES-BINDING PROTEIN-RELATED"/>
    <property type="match status" value="1"/>
</dbReference>
<name>A0ABU0XGQ7_9MICO</name>
<comment type="caution">
    <text evidence="2">The sequence shown here is derived from an EMBL/GenBank/DDBJ whole genome shotgun (WGS) entry which is preliminary data.</text>
</comment>
<dbReference type="RefSeq" id="WP_308489248.1">
    <property type="nucleotide sequence ID" value="NZ_JAVFCB010000005.1"/>
</dbReference>
<evidence type="ECO:0000259" key="1">
    <source>
        <dbReference type="Pfam" id="PF09084"/>
    </source>
</evidence>
<feature type="domain" description="SsuA/THI5-like" evidence="1">
    <location>
        <begin position="14"/>
        <end position="221"/>
    </location>
</feature>
<dbReference type="SUPFAM" id="SSF53850">
    <property type="entry name" value="Periplasmic binding protein-like II"/>
    <property type="match status" value="1"/>
</dbReference>
<protein>
    <submittedName>
        <fullName evidence="2">ABC transporter substrate-binding protein</fullName>
    </submittedName>
</protein>